<dbReference type="RefSeq" id="XP_015467136.1">
    <property type="nucleotide sequence ID" value="XM_015612050.1"/>
</dbReference>
<evidence type="ECO:0000256" key="8">
    <source>
        <dbReference type="ARBA" id="ARBA00023264"/>
    </source>
</evidence>
<keyword evidence="5" id="KW-0548">Nucleotidyltransferase</keyword>
<protein>
    <recommendedName>
        <fullName evidence="10">ethanolamine-phosphate cytidylyltransferase</fullName>
        <ecNumber evidence="10">2.7.7.14</ecNumber>
    </recommendedName>
    <alternativeName>
        <fullName evidence="11">CTP:phosphoethanolamine cytidylyltransferase</fullName>
    </alternativeName>
</protein>
<evidence type="ECO:0000259" key="12">
    <source>
        <dbReference type="Pfam" id="PF01467"/>
    </source>
</evidence>
<feature type="domain" description="Cytidyltransferase-like" evidence="12">
    <location>
        <begin position="3"/>
        <end position="111"/>
    </location>
</feature>
<dbReference type="SUPFAM" id="SSF52374">
    <property type="entry name" value="Nucleotidylyl transferase"/>
    <property type="match status" value="2"/>
</dbReference>
<dbReference type="AlphaFoldDB" id="A0A0V1PY56"/>
<feature type="domain" description="Cytidyltransferase-like" evidence="12">
    <location>
        <begin position="188"/>
        <end position="285"/>
    </location>
</feature>
<comment type="similarity">
    <text evidence="2">Belongs to the cytidylyltransferase family.</text>
</comment>
<dbReference type="EC" id="2.7.7.14" evidence="10"/>
<dbReference type="InterPro" id="IPR014729">
    <property type="entry name" value="Rossmann-like_a/b/a_fold"/>
</dbReference>
<evidence type="ECO:0000256" key="2">
    <source>
        <dbReference type="ARBA" id="ARBA00010101"/>
    </source>
</evidence>
<keyword evidence="4" id="KW-0808">Transferase</keyword>
<dbReference type="Gene3D" id="3.40.50.620">
    <property type="entry name" value="HUPs"/>
    <property type="match status" value="2"/>
</dbReference>
<dbReference type="GeneID" id="26840230"/>
<comment type="pathway">
    <text evidence="1">Lipid metabolism.</text>
</comment>
<dbReference type="UniPathway" id="UPA00558">
    <property type="reaction ID" value="UER00742"/>
</dbReference>
<evidence type="ECO:0000313" key="13">
    <source>
        <dbReference type="EMBL" id="KSA01034.1"/>
    </source>
</evidence>
<organism evidence="13 14">
    <name type="scientific">Debaryomyces fabryi</name>
    <dbReference type="NCBI Taxonomy" id="58627"/>
    <lineage>
        <taxon>Eukaryota</taxon>
        <taxon>Fungi</taxon>
        <taxon>Dikarya</taxon>
        <taxon>Ascomycota</taxon>
        <taxon>Saccharomycotina</taxon>
        <taxon>Pichiomycetes</taxon>
        <taxon>Debaryomycetaceae</taxon>
        <taxon>Debaryomyces</taxon>
    </lineage>
</organism>
<accession>A0A0V1PY56</accession>
<dbReference type="NCBIfam" id="TIGR00125">
    <property type="entry name" value="cyt_tran_rel"/>
    <property type="match status" value="1"/>
</dbReference>
<evidence type="ECO:0000256" key="9">
    <source>
        <dbReference type="ARBA" id="ARBA00024191"/>
    </source>
</evidence>
<dbReference type="InterPro" id="IPR044608">
    <property type="entry name" value="Ect1/PCYT2"/>
</dbReference>
<evidence type="ECO:0000256" key="1">
    <source>
        <dbReference type="ARBA" id="ARBA00005189"/>
    </source>
</evidence>
<comment type="pathway">
    <text evidence="9">Phospholipid metabolism; phosphatidylethanolamine biosynthesis; phosphatidylethanolamine from ethanolamine: step 2/3.</text>
</comment>
<dbReference type="GO" id="GO:0006646">
    <property type="term" value="P:phosphatidylethanolamine biosynthetic process"/>
    <property type="evidence" value="ECO:0007669"/>
    <property type="project" value="UniProtKB-UniPathway"/>
</dbReference>
<evidence type="ECO:0000256" key="7">
    <source>
        <dbReference type="ARBA" id="ARBA00023209"/>
    </source>
</evidence>
<dbReference type="GO" id="GO:0004306">
    <property type="term" value="F:ethanolamine-phosphate cytidylyltransferase activity"/>
    <property type="evidence" value="ECO:0007669"/>
    <property type="project" value="UniProtKB-EC"/>
</dbReference>
<name>A0A0V1PY56_9ASCO</name>
<evidence type="ECO:0000313" key="14">
    <source>
        <dbReference type="Proteomes" id="UP000054251"/>
    </source>
</evidence>
<keyword evidence="3" id="KW-0444">Lipid biosynthesis</keyword>
<keyword evidence="8" id="KW-1208">Phospholipid metabolism</keyword>
<dbReference type="InterPro" id="IPR004821">
    <property type="entry name" value="Cyt_trans-like"/>
</dbReference>
<dbReference type="Pfam" id="PF01467">
    <property type="entry name" value="CTP_transf_like"/>
    <property type="match status" value="2"/>
</dbReference>
<keyword evidence="14" id="KW-1185">Reference proteome</keyword>
<evidence type="ECO:0000256" key="3">
    <source>
        <dbReference type="ARBA" id="ARBA00022516"/>
    </source>
</evidence>
<keyword evidence="6" id="KW-0443">Lipid metabolism</keyword>
<dbReference type="GO" id="GO:0005737">
    <property type="term" value="C:cytoplasm"/>
    <property type="evidence" value="ECO:0007669"/>
    <property type="project" value="TreeGrafter"/>
</dbReference>
<keyword evidence="7" id="KW-0594">Phospholipid biosynthesis</keyword>
<reference evidence="13 14" key="1">
    <citation type="submission" date="2015-11" db="EMBL/GenBank/DDBJ databases">
        <title>The genome of Debaryomyces fabryi.</title>
        <authorList>
            <person name="Tafer H."/>
            <person name="Lopandic K."/>
        </authorList>
    </citation>
    <scope>NUCLEOTIDE SEQUENCE [LARGE SCALE GENOMIC DNA]</scope>
    <source>
        <strain evidence="13 14">CBS 789</strain>
    </source>
</reference>
<sequence length="355" mass="39964">MLQARQLGKELYVGIHSDEEILKNKGPVVMTLKERVKAVDACKWSTQSVPDAPYVTDPKVMDEYGCKYVVHGDDITTDANGEDCYQEVKDLGKFVVVKRTPNILTTDLVGRMLLMSKDHHYQPIHDINSHILLEKKENLDKFAQYATDKTGLKPGSGVYLNIDSNKELHVLVEPSKETLNKYKSIAYVDGGFDLFHPGHIEALRLVKQDAIKNDCAVIVGVHDDRTINEFKGLNYPIMNIFERALCILQCEYVDGIVLGAPFSPTPQFLSKLPGTVAAVYHGPTPVEEEPYAEVKDKGLFKEIGPHEFSNINTEFIVHRVLGNKEAYEARQKAKGWKADHEAKLRLEEQSRLKSS</sequence>
<dbReference type="OrthoDB" id="40021at2759"/>
<dbReference type="PANTHER" id="PTHR45780:SF2">
    <property type="entry name" value="ETHANOLAMINE-PHOSPHATE CYTIDYLYLTRANSFERASE"/>
    <property type="match status" value="1"/>
</dbReference>
<evidence type="ECO:0000256" key="5">
    <source>
        <dbReference type="ARBA" id="ARBA00022695"/>
    </source>
</evidence>
<comment type="caution">
    <text evidence="13">The sequence shown here is derived from an EMBL/GenBank/DDBJ whole genome shotgun (WGS) entry which is preliminary data.</text>
</comment>
<evidence type="ECO:0000256" key="10">
    <source>
        <dbReference type="ARBA" id="ARBA00024221"/>
    </source>
</evidence>
<evidence type="ECO:0000256" key="6">
    <source>
        <dbReference type="ARBA" id="ARBA00023098"/>
    </source>
</evidence>
<evidence type="ECO:0000256" key="11">
    <source>
        <dbReference type="ARBA" id="ARBA00031473"/>
    </source>
</evidence>
<evidence type="ECO:0000256" key="4">
    <source>
        <dbReference type="ARBA" id="ARBA00022679"/>
    </source>
</evidence>
<gene>
    <name evidence="13" type="ORF">AC631_03221</name>
</gene>
<proteinExistence type="inferred from homology"/>
<dbReference type="Proteomes" id="UP000054251">
    <property type="component" value="Unassembled WGS sequence"/>
</dbReference>
<dbReference type="EMBL" id="LMYN01000066">
    <property type="protein sequence ID" value="KSA01034.1"/>
    <property type="molecule type" value="Genomic_DNA"/>
</dbReference>
<dbReference type="PANTHER" id="PTHR45780">
    <property type="entry name" value="ETHANOLAMINE-PHOSPHATE CYTIDYLYLTRANSFERASE"/>
    <property type="match status" value="1"/>
</dbReference>